<evidence type="ECO:0000259" key="4">
    <source>
        <dbReference type="Pfam" id="PF16325"/>
    </source>
</evidence>
<evidence type="ECO:0000313" key="5">
    <source>
        <dbReference type="EMBL" id="MEN1759272.1"/>
    </source>
</evidence>
<evidence type="ECO:0000256" key="1">
    <source>
        <dbReference type="ARBA" id="ARBA00022670"/>
    </source>
</evidence>
<gene>
    <name evidence="5" type="ORF">AAIG11_02190</name>
</gene>
<dbReference type="Proteomes" id="UP001407405">
    <property type="component" value="Unassembled WGS sequence"/>
</dbReference>
<protein>
    <submittedName>
        <fullName evidence="5">U32 family peptidase</fullName>
    </submittedName>
</protein>
<dbReference type="InterPro" id="IPR051454">
    <property type="entry name" value="RNA/ubiquinone_mod_enzymes"/>
</dbReference>
<dbReference type="PANTHER" id="PTHR30217">
    <property type="entry name" value="PEPTIDASE U32 FAMILY"/>
    <property type="match status" value="1"/>
</dbReference>
<comment type="similarity">
    <text evidence="3">Belongs to the peptidase U32 family.</text>
</comment>
<keyword evidence="1" id="KW-0645">Protease</keyword>
<dbReference type="PROSITE" id="PS01276">
    <property type="entry name" value="PEPTIDASE_U32"/>
    <property type="match status" value="1"/>
</dbReference>
<dbReference type="Pfam" id="PF01136">
    <property type="entry name" value="Peptidase_U32"/>
    <property type="match status" value="1"/>
</dbReference>
<comment type="caution">
    <text evidence="5">The sequence shown here is derived from an EMBL/GenBank/DDBJ whole genome shotgun (WGS) entry which is preliminary data.</text>
</comment>
<keyword evidence="6" id="KW-1185">Reference proteome</keyword>
<accession>A0ABU9VQ97</accession>
<dbReference type="EMBL" id="JBCITM010000002">
    <property type="protein sequence ID" value="MEN1759272.1"/>
    <property type="molecule type" value="Genomic_DNA"/>
</dbReference>
<evidence type="ECO:0000313" key="6">
    <source>
        <dbReference type="Proteomes" id="UP001407405"/>
    </source>
</evidence>
<organism evidence="5 6">
    <name type="scientific">Anoxynatronum sibiricum</name>
    <dbReference type="NCBI Taxonomy" id="210623"/>
    <lineage>
        <taxon>Bacteria</taxon>
        <taxon>Bacillati</taxon>
        <taxon>Bacillota</taxon>
        <taxon>Clostridia</taxon>
        <taxon>Eubacteriales</taxon>
        <taxon>Clostridiaceae</taxon>
        <taxon>Anoxynatronum</taxon>
    </lineage>
</organism>
<evidence type="ECO:0000256" key="2">
    <source>
        <dbReference type="ARBA" id="ARBA00022801"/>
    </source>
</evidence>
<dbReference type="InterPro" id="IPR032525">
    <property type="entry name" value="Peptidase_U32_C"/>
</dbReference>
<sequence>MTHLVQPSPSIELLAPAGDLERLKTAVIYGADAVYLGGQVFGLRAAAKNFSISQLEEGVAFAHEHGAKVYLTLNIIPHEEDLQALPQYLASISHIPLDAFIVSDPGTFDMVQELAPQVPMHISTQANTTNSQTLKFWHRLGAQRVVLARELSLQEISCIRNEVPATLELEAFVHGAMCISYSGRCLLSNYMIQRDANRGECAHPCRWKYHLVEEKRPGEYMPVYEDATGTYIFHSKDLCLIQHLPQLIKAGITSLKIEGRMKTVHYVATVVRAYRMALDAYLTDPDNWTPDPDWMQELSKASHRPFTTGFYFDPPGPDDHIYEDAAQPRSYDFIAKIIDFDPRTMTATAEQRNRFYEGDEVEIIAPHQVLQCFTITNLRDETGESIEQAPHPQQMVTFQVPFEVVPEALIRKERRVKEAAK</sequence>
<dbReference type="Pfam" id="PF16325">
    <property type="entry name" value="Peptidase_U32_C"/>
    <property type="match status" value="1"/>
</dbReference>
<name>A0ABU9VQ97_9CLOT</name>
<evidence type="ECO:0000256" key="3">
    <source>
        <dbReference type="ARBA" id="ARBA00038374"/>
    </source>
</evidence>
<feature type="domain" description="Peptidase family U32 C-terminal" evidence="4">
    <location>
        <begin position="329"/>
        <end position="411"/>
    </location>
</feature>
<dbReference type="InterPro" id="IPR001539">
    <property type="entry name" value="Peptidase_U32"/>
</dbReference>
<reference evidence="5 6" key="1">
    <citation type="submission" date="2024-04" db="EMBL/GenBank/DDBJ databases">
        <title>Genome sequencing and metabolic network reconstruction of aminoacids and betaine degradation by Anoxynatronum sibiricum.</title>
        <authorList>
            <person name="Detkova E.N."/>
            <person name="Boltjanskaja Y.V."/>
            <person name="Mardanov A.V."/>
            <person name="Kevbrin V."/>
        </authorList>
    </citation>
    <scope>NUCLEOTIDE SEQUENCE [LARGE SCALE GENOMIC DNA]</scope>
    <source>
        <strain evidence="5 6">Z-7981</strain>
    </source>
</reference>
<dbReference type="PANTHER" id="PTHR30217:SF6">
    <property type="entry name" value="TRNA HYDROXYLATION PROTEIN P"/>
    <property type="match status" value="1"/>
</dbReference>
<proteinExistence type="inferred from homology"/>
<dbReference type="RefSeq" id="WP_343184647.1">
    <property type="nucleotide sequence ID" value="NZ_JBCITM010000002.1"/>
</dbReference>
<dbReference type="Gene3D" id="2.40.30.10">
    <property type="entry name" value="Translation factors"/>
    <property type="match status" value="1"/>
</dbReference>
<keyword evidence="2" id="KW-0378">Hydrolase</keyword>